<evidence type="ECO:0000313" key="1">
    <source>
        <dbReference type="EMBL" id="MEL1244519.1"/>
    </source>
</evidence>
<dbReference type="PROSITE" id="PS51257">
    <property type="entry name" value="PROKAR_LIPOPROTEIN"/>
    <property type="match status" value="1"/>
</dbReference>
<accession>A0ABU9HWG9</accession>
<protein>
    <submittedName>
        <fullName evidence="1">Uncharacterized protein</fullName>
    </submittedName>
</protein>
<reference evidence="1 2" key="1">
    <citation type="submission" date="2024-04" db="EMBL/GenBank/DDBJ databases">
        <title>Flavobacterium sp. DGU11 16S ribosomal RNA gene Genome sequencing and assembly.</title>
        <authorList>
            <person name="Park S."/>
        </authorList>
    </citation>
    <scope>NUCLEOTIDE SEQUENCE [LARGE SCALE GENOMIC DNA]</scope>
    <source>
        <strain evidence="1 2">DGU11</strain>
    </source>
</reference>
<dbReference type="EMBL" id="JBBYHR010000004">
    <property type="protein sequence ID" value="MEL1244519.1"/>
    <property type="molecule type" value="Genomic_DNA"/>
</dbReference>
<name>A0ABU9HWG9_9FLAO</name>
<keyword evidence="2" id="KW-1185">Reference proteome</keyword>
<evidence type="ECO:0000313" key="2">
    <source>
        <dbReference type="Proteomes" id="UP001464555"/>
    </source>
</evidence>
<dbReference type="Proteomes" id="UP001464555">
    <property type="component" value="Unassembled WGS sequence"/>
</dbReference>
<organism evidence="1 2">
    <name type="scientific">Flavobacterium arundinis</name>
    <dbReference type="NCBI Taxonomy" id="3139143"/>
    <lineage>
        <taxon>Bacteria</taxon>
        <taxon>Pseudomonadati</taxon>
        <taxon>Bacteroidota</taxon>
        <taxon>Flavobacteriia</taxon>
        <taxon>Flavobacteriales</taxon>
        <taxon>Flavobacteriaceae</taxon>
        <taxon>Flavobacterium</taxon>
    </lineage>
</organism>
<sequence>MKKILFIVIVCMFFSCEQKSKYSYIEIIDDESLLGDISEKEKEPRIIEAISDSIAYLDAYQKFCVSKKVNQDMIDASQKVYSTPKSFKLLDATGKDIALVNFIDKEKLEKEVENRIFSLENNIIKDEKIRKKEDEKNFQATANIDSSKIRELKKYFVIKSDEFSNENKKWYTPSNAPKYTNMNGIYFYFQTENNIPSNLRFRLQYYADDWLFFDKVQFSIDNKAFDYVPTNTETDSGDGGYIWEWFDEGLTITDRDLVYALANAKTAKVKLIGDKYYDIKTITKKQILNFKRTLDLYNAMGGNY</sequence>
<comment type="caution">
    <text evidence="1">The sequence shown here is derived from an EMBL/GenBank/DDBJ whole genome shotgun (WGS) entry which is preliminary data.</text>
</comment>
<proteinExistence type="predicted"/>
<dbReference type="RefSeq" id="WP_341696835.1">
    <property type="nucleotide sequence ID" value="NZ_JBBYHR010000004.1"/>
</dbReference>
<gene>
    <name evidence="1" type="ORF">AAEO56_09620</name>
</gene>